<sequence>MAELSCEVLVVGAGPTGLMLANWLTRLGVQVLVVDGKDGPTRESRALVVQARSLEIYDQLGIGDQVLEAAHRAEALSPGSGARVFGRVPLGALGRDVTPYPFIEVLEQSRNEEILYDNLRKLGGDVIWETPVTAVTQVEEGIEAKVGNHTVRARFCVGCDGANSAVRKARRIAFEGTTNAHRFYVLDAVAATGLAIDAVNVRPGGRDFLLAFPMSGRGNWRLIGVVRDEDWGGTPDEEDARARLRERFAVTYTEARWFATYRVHHRIAAAFRDGPFFLAGDAGHVHSPVGGQGMNTGLQDAHNLAFKLADVLQGRRRDNWLDRYEAERRPVARKLVATTDRLFQAITSDRPMARALRTALIPLIAPVAVRVLPRASGGSRLFQYVSQVRIHYPVGPEASTASGGRDPVIGRRLPWTGGNFTVLRTADWQIHGYGGVEGTEAPDLGLPVHVFPAAPATALQPGLFYLIRPDGFVAARAQPAEADVKFRHAMAM</sequence>
<evidence type="ECO:0000256" key="1">
    <source>
        <dbReference type="ARBA" id="ARBA00001974"/>
    </source>
</evidence>
<dbReference type="GO" id="GO:0071949">
    <property type="term" value="F:FAD binding"/>
    <property type="evidence" value="ECO:0007669"/>
    <property type="project" value="InterPro"/>
</dbReference>
<comment type="cofactor">
    <cofactor evidence="1">
        <name>FAD</name>
        <dbReference type="ChEBI" id="CHEBI:57692"/>
    </cofactor>
</comment>
<dbReference type="InterPro" id="IPR050641">
    <property type="entry name" value="RIFMO-like"/>
</dbReference>
<evidence type="ECO:0000256" key="3">
    <source>
        <dbReference type="ARBA" id="ARBA00022827"/>
    </source>
</evidence>
<dbReference type="PANTHER" id="PTHR43004">
    <property type="entry name" value="TRK SYSTEM POTASSIUM UPTAKE PROTEIN"/>
    <property type="match status" value="1"/>
</dbReference>
<dbReference type="Gene3D" id="3.50.50.60">
    <property type="entry name" value="FAD/NAD(P)-binding domain"/>
    <property type="match status" value="1"/>
</dbReference>
<dbReference type="PANTHER" id="PTHR43004:SF19">
    <property type="entry name" value="BINDING MONOOXYGENASE, PUTATIVE (JCVI)-RELATED"/>
    <property type="match status" value="1"/>
</dbReference>
<feature type="domain" description="FAD-binding" evidence="4">
    <location>
        <begin position="6"/>
        <end position="338"/>
    </location>
</feature>
<evidence type="ECO:0000256" key="2">
    <source>
        <dbReference type="ARBA" id="ARBA00022630"/>
    </source>
</evidence>
<organism evidence="5 6">
    <name type="scientific">Actinoplanes regularis</name>
    <dbReference type="NCBI Taxonomy" id="52697"/>
    <lineage>
        <taxon>Bacteria</taxon>
        <taxon>Bacillati</taxon>
        <taxon>Actinomycetota</taxon>
        <taxon>Actinomycetes</taxon>
        <taxon>Micromonosporales</taxon>
        <taxon>Micromonosporaceae</taxon>
        <taxon>Actinoplanes</taxon>
    </lineage>
</organism>
<dbReference type="RefSeq" id="WP_089295342.1">
    <property type="nucleotide sequence ID" value="NZ_BOMU01000059.1"/>
</dbReference>
<reference evidence="5 6" key="1">
    <citation type="submission" date="2017-06" db="EMBL/GenBank/DDBJ databases">
        <authorList>
            <person name="Kim H.J."/>
            <person name="Triplett B.A."/>
        </authorList>
    </citation>
    <scope>NUCLEOTIDE SEQUENCE [LARGE SCALE GENOMIC DNA]</scope>
    <source>
        <strain evidence="5 6">DSM 43151</strain>
    </source>
</reference>
<dbReference type="AlphaFoldDB" id="A0A239BBD2"/>
<protein>
    <submittedName>
        <fullName evidence="5">2-polyprenyl-6-methoxyphenol hydroxylase</fullName>
    </submittedName>
</protein>
<dbReference type="InterPro" id="IPR036188">
    <property type="entry name" value="FAD/NAD-bd_sf"/>
</dbReference>
<dbReference type="Gene3D" id="3.30.70.2450">
    <property type="match status" value="1"/>
</dbReference>
<accession>A0A239BBD2</accession>
<dbReference type="OrthoDB" id="3647401at2"/>
<gene>
    <name evidence="5" type="ORF">SAMN06264365_10978</name>
</gene>
<proteinExistence type="predicted"/>
<dbReference type="InterPro" id="IPR002938">
    <property type="entry name" value="FAD-bd"/>
</dbReference>
<dbReference type="SUPFAM" id="SSF51905">
    <property type="entry name" value="FAD/NAD(P)-binding domain"/>
    <property type="match status" value="1"/>
</dbReference>
<evidence type="ECO:0000313" key="5">
    <source>
        <dbReference type="EMBL" id="SNS04912.1"/>
    </source>
</evidence>
<keyword evidence="2" id="KW-0285">Flavoprotein</keyword>
<evidence type="ECO:0000313" key="6">
    <source>
        <dbReference type="Proteomes" id="UP000198415"/>
    </source>
</evidence>
<evidence type="ECO:0000259" key="4">
    <source>
        <dbReference type="Pfam" id="PF01494"/>
    </source>
</evidence>
<name>A0A239BBD2_9ACTN</name>
<dbReference type="Proteomes" id="UP000198415">
    <property type="component" value="Unassembled WGS sequence"/>
</dbReference>
<dbReference type="PRINTS" id="PR00420">
    <property type="entry name" value="RNGMNOXGNASE"/>
</dbReference>
<dbReference type="Pfam" id="PF01494">
    <property type="entry name" value="FAD_binding_3"/>
    <property type="match status" value="1"/>
</dbReference>
<keyword evidence="6" id="KW-1185">Reference proteome</keyword>
<keyword evidence="3" id="KW-0274">FAD</keyword>
<dbReference type="EMBL" id="FZNR01000009">
    <property type="protein sequence ID" value="SNS04912.1"/>
    <property type="molecule type" value="Genomic_DNA"/>
</dbReference>
<dbReference type="GO" id="GO:0016709">
    <property type="term" value="F:oxidoreductase activity, acting on paired donors, with incorporation or reduction of molecular oxygen, NAD(P)H as one donor, and incorporation of one atom of oxygen"/>
    <property type="evidence" value="ECO:0007669"/>
    <property type="project" value="UniProtKB-ARBA"/>
</dbReference>